<dbReference type="Pfam" id="PF05567">
    <property type="entry name" value="T4P_PilY1"/>
    <property type="match status" value="1"/>
</dbReference>
<dbReference type="EMBL" id="UOFU01000265">
    <property type="protein sequence ID" value="VAX02359.1"/>
    <property type="molecule type" value="Genomic_DNA"/>
</dbReference>
<sequence>KLSTSEGARPTEAQTTACSNSVFTETPFSIRYLWSGGEWLANLTDSQASTQRGYASATPGRYIFTAIDSSTDTGSVAARVTSPETVPFLPASFNASNAGLLQAGDAAEAAKIVNYIRGEDQTGYRSRQLQNNRTWRLGDVIYSTPTAVGRPSEAFDILYNDASYSTFLKQYRNRRHMVYAGGNDGMLHAFNAGWYDAPNRRFLNGPTGSSQYDLGAEMWAYVPYNLLPHLKYLTDTNYGKTTGNHVYYVDLRPRIFDAKIFPADATHPGGWGTVLVGGMRFGGGEISVDVDTGNPGGDTRTMRSAYFLLDITDPEQPPELLLEFSHEDLGFTSSVPAPFISDGNWYLMLGSGPTATKAGLTAVKSNQNGRLFLLNLHTLSLEAGFGGGGISVLSDGNSFISDLIAVDWDLDAHADGIFFGTVSGTTAPWAGKLYQVETQDIATATVKAPGGWLPTVFIDSERPIVAKPSFTFDDDRNRWVLFGTGRYFTRDDALDNADQRFYGLKMPRDNTGSFTGAALDTGKLAEVTNAVVRENTGKLTGVTNVPQMPTTFSELLEAMTQYGNNTDYRHGWVRKVLPAGNRVIGEATILGDSLTHTMYDPSDAACKVEGLSQLSVTHFATGTAGNPPVIGTTGSADSDGNYVIKTTLDLGVAPSLSPALHSGSGYNSDGSTKVFIQTSTGKIVTIEQENKGAVRSGEASWRELQE</sequence>
<reference evidence="4" key="1">
    <citation type="submission" date="2018-06" db="EMBL/GenBank/DDBJ databases">
        <authorList>
            <person name="Zhirakovskaya E."/>
        </authorList>
    </citation>
    <scope>NUCLEOTIDE SEQUENCE</scope>
</reference>
<feature type="domain" description="PilY1 beta-propeller" evidence="3">
    <location>
        <begin position="137"/>
        <end position="514"/>
    </location>
</feature>
<evidence type="ECO:0000256" key="2">
    <source>
        <dbReference type="ARBA" id="ARBA00022837"/>
    </source>
</evidence>
<dbReference type="InterPro" id="IPR008707">
    <property type="entry name" value="B-propeller_PilY1"/>
</dbReference>
<dbReference type="AlphaFoldDB" id="A0A3B1A9E3"/>
<accession>A0A3B1A9E3</accession>
<evidence type="ECO:0000256" key="1">
    <source>
        <dbReference type="ARBA" id="ARBA00022723"/>
    </source>
</evidence>
<proteinExistence type="predicted"/>
<evidence type="ECO:0000259" key="3">
    <source>
        <dbReference type="Pfam" id="PF05567"/>
    </source>
</evidence>
<evidence type="ECO:0000313" key="4">
    <source>
        <dbReference type="EMBL" id="VAX02359.1"/>
    </source>
</evidence>
<gene>
    <name evidence="4" type="ORF">MNBD_GAMMA20-142</name>
</gene>
<name>A0A3B1A9E3_9ZZZZ</name>
<keyword evidence="2" id="KW-0106">Calcium</keyword>
<organism evidence="4">
    <name type="scientific">hydrothermal vent metagenome</name>
    <dbReference type="NCBI Taxonomy" id="652676"/>
    <lineage>
        <taxon>unclassified sequences</taxon>
        <taxon>metagenomes</taxon>
        <taxon>ecological metagenomes</taxon>
    </lineage>
</organism>
<dbReference type="GO" id="GO:0046872">
    <property type="term" value="F:metal ion binding"/>
    <property type="evidence" value="ECO:0007669"/>
    <property type="project" value="UniProtKB-KW"/>
</dbReference>
<protein>
    <submittedName>
        <fullName evidence="4">Type IV fimbrial biogenesis protein PilY1</fullName>
    </submittedName>
</protein>
<keyword evidence="1" id="KW-0479">Metal-binding</keyword>
<feature type="non-terminal residue" evidence="4">
    <location>
        <position position="1"/>
    </location>
</feature>